<dbReference type="FunFam" id="3.30.70.330:FF:000103">
    <property type="entry name" value="Polyadenylate-binding protein RBP47B"/>
    <property type="match status" value="1"/>
</dbReference>
<dbReference type="InterPro" id="IPR050825">
    <property type="entry name" value="RBM42_RBP45_47-like"/>
</dbReference>
<dbReference type="InterPro" id="IPR035979">
    <property type="entry name" value="RBD_domain_sf"/>
</dbReference>
<dbReference type="Gene3D" id="3.30.70.330">
    <property type="match status" value="3"/>
</dbReference>
<dbReference type="FunFam" id="3.30.70.330:FF:000395">
    <property type="entry name" value="Polyadenylate-binding protein RBP47"/>
    <property type="match status" value="1"/>
</dbReference>
<keyword evidence="3" id="KW-0507">mRNA processing</keyword>
<evidence type="ECO:0000256" key="3">
    <source>
        <dbReference type="ARBA" id="ARBA00022664"/>
    </source>
</evidence>
<feature type="region of interest" description="Disordered" evidence="11">
    <location>
        <begin position="60"/>
        <end position="83"/>
    </location>
</feature>
<gene>
    <name evidence="13" type="primary">RBP47_2</name>
    <name evidence="13" type="ORF">CASFOL_042265</name>
</gene>
<keyword evidence="14" id="KW-1185">Reference proteome</keyword>
<accession>A0ABD3BAU3</accession>
<feature type="domain" description="RRM" evidence="12">
    <location>
        <begin position="183"/>
        <end position="262"/>
    </location>
</feature>
<keyword evidence="5 10" id="KW-0694">RNA-binding</keyword>
<name>A0ABD3BAU3_9LAMI</name>
<dbReference type="InterPro" id="IPR012677">
    <property type="entry name" value="Nucleotide-bd_a/b_plait_sf"/>
</dbReference>
<dbReference type="InterPro" id="IPR000504">
    <property type="entry name" value="RRM_dom"/>
</dbReference>
<keyword evidence="6" id="KW-0539">Nucleus</keyword>
<dbReference type="PANTHER" id="PTHR47640:SF9">
    <property type="entry name" value="POLYADENYLATE-BINDING PROTEIN RBP47B"/>
    <property type="match status" value="1"/>
</dbReference>
<evidence type="ECO:0000256" key="8">
    <source>
        <dbReference type="ARBA" id="ARBA00061069"/>
    </source>
</evidence>
<dbReference type="CDD" id="cd12344">
    <property type="entry name" value="RRM1_SECp43_like"/>
    <property type="match status" value="1"/>
</dbReference>
<evidence type="ECO:0000256" key="1">
    <source>
        <dbReference type="ARBA" id="ARBA00004123"/>
    </source>
</evidence>
<evidence type="ECO:0000256" key="7">
    <source>
        <dbReference type="ARBA" id="ARBA00057395"/>
    </source>
</evidence>
<protein>
    <submittedName>
        <fullName evidence="13">Polyadenylate-binding protein rbp47</fullName>
    </submittedName>
</protein>
<dbReference type="PROSITE" id="PS50102">
    <property type="entry name" value="RRM"/>
    <property type="match status" value="3"/>
</dbReference>
<comment type="function">
    <text evidence="7">Heterogeneous nuclear ribonucleoprotein (hnRNP)-protein binding the poly(A) tail of mRNA and probably involved in some steps of pre-mRNA maturation.</text>
</comment>
<dbReference type="GO" id="GO:0005634">
    <property type="term" value="C:nucleus"/>
    <property type="evidence" value="ECO:0007669"/>
    <property type="project" value="UniProtKB-SubCell"/>
</dbReference>
<dbReference type="GO" id="GO:0003723">
    <property type="term" value="F:RNA binding"/>
    <property type="evidence" value="ECO:0007669"/>
    <property type="project" value="UniProtKB-UniRule"/>
</dbReference>
<feature type="compositionally biased region" description="Polar residues" evidence="11">
    <location>
        <begin position="73"/>
        <end position="83"/>
    </location>
</feature>
<reference evidence="14" key="1">
    <citation type="journal article" date="2024" name="IScience">
        <title>Strigolactones Initiate the Formation of Haustorium-like Structures in Castilleja.</title>
        <authorList>
            <person name="Buerger M."/>
            <person name="Peterson D."/>
            <person name="Chory J."/>
        </authorList>
    </citation>
    <scope>NUCLEOTIDE SEQUENCE [LARGE SCALE GENOMIC DNA]</scope>
</reference>
<comment type="caution">
    <text evidence="13">The sequence shown here is derived from an EMBL/GenBank/DDBJ whole genome shotgun (WGS) entry which is preliminary data.</text>
</comment>
<evidence type="ECO:0000256" key="4">
    <source>
        <dbReference type="ARBA" id="ARBA00022737"/>
    </source>
</evidence>
<dbReference type="CDD" id="cd12345">
    <property type="entry name" value="RRM2_SECp43_like"/>
    <property type="match status" value="1"/>
</dbReference>
<comment type="similarity">
    <text evidence="8">Belongs to the polyadenylate-binding RBP47 family.</text>
</comment>
<evidence type="ECO:0000256" key="11">
    <source>
        <dbReference type="SAM" id="MobiDB-lite"/>
    </source>
</evidence>
<evidence type="ECO:0000313" key="14">
    <source>
        <dbReference type="Proteomes" id="UP001632038"/>
    </source>
</evidence>
<proteinExistence type="inferred from homology"/>
<comment type="subunit">
    <text evidence="9">Interacts with the poly(A) tail of mRNA in nucleus.</text>
</comment>
<evidence type="ECO:0000259" key="12">
    <source>
        <dbReference type="PROSITE" id="PS50102"/>
    </source>
</evidence>
<evidence type="ECO:0000256" key="6">
    <source>
        <dbReference type="ARBA" id="ARBA00023242"/>
    </source>
</evidence>
<evidence type="ECO:0000256" key="9">
    <source>
        <dbReference type="ARBA" id="ARBA00063471"/>
    </source>
</evidence>
<organism evidence="13 14">
    <name type="scientific">Castilleja foliolosa</name>
    <dbReference type="NCBI Taxonomy" id="1961234"/>
    <lineage>
        <taxon>Eukaryota</taxon>
        <taxon>Viridiplantae</taxon>
        <taxon>Streptophyta</taxon>
        <taxon>Embryophyta</taxon>
        <taxon>Tracheophyta</taxon>
        <taxon>Spermatophyta</taxon>
        <taxon>Magnoliopsida</taxon>
        <taxon>eudicotyledons</taxon>
        <taxon>Gunneridae</taxon>
        <taxon>Pentapetalae</taxon>
        <taxon>asterids</taxon>
        <taxon>lamiids</taxon>
        <taxon>Lamiales</taxon>
        <taxon>Orobanchaceae</taxon>
        <taxon>Pedicularideae</taxon>
        <taxon>Castillejinae</taxon>
        <taxon>Castilleja</taxon>
    </lineage>
</organism>
<dbReference type="GO" id="GO:0006397">
    <property type="term" value="P:mRNA processing"/>
    <property type="evidence" value="ECO:0007669"/>
    <property type="project" value="UniProtKB-KW"/>
</dbReference>
<feature type="domain" description="RRM" evidence="12">
    <location>
        <begin position="87"/>
        <end position="167"/>
    </location>
</feature>
<dbReference type="AlphaFoldDB" id="A0ABD3BAU3"/>
<evidence type="ECO:0000256" key="2">
    <source>
        <dbReference type="ARBA" id="ARBA00004463"/>
    </source>
</evidence>
<evidence type="ECO:0000256" key="10">
    <source>
        <dbReference type="PROSITE-ProRule" id="PRU00176"/>
    </source>
</evidence>
<evidence type="ECO:0000256" key="5">
    <source>
        <dbReference type="ARBA" id="ARBA00022884"/>
    </source>
</evidence>
<dbReference type="EMBL" id="JAVIJP010000107">
    <property type="protein sequence ID" value="KAL3614191.1"/>
    <property type="molecule type" value="Genomic_DNA"/>
</dbReference>
<evidence type="ECO:0000313" key="13">
    <source>
        <dbReference type="EMBL" id="KAL3614191.1"/>
    </source>
</evidence>
<dbReference type="Pfam" id="PF00076">
    <property type="entry name" value="RRM_1"/>
    <property type="match status" value="3"/>
</dbReference>
<comment type="subcellular location">
    <subcellularLocation>
        <location evidence="2">Cytoplasmic granule</location>
    </subcellularLocation>
    <subcellularLocation>
        <location evidence="1">Nucleus</location>
    </subcellularLocation>
</comment>
<dbReference type="SMART" id="SM00360">
    <property type="entry name" value="RRM"/>
    <property type="match status" value="3"/>
</dbReference>
<dbReference type="Proteomes" id="UP001632038">
    <property type="component" value="Unassembled WGS sequence"/>
</dbReference>
<keyword evidence="4" id="KW-0677">Repeat</keyword>
<sequence length="419" mass="46748">MNGGDLNQQQQQQQQQMQHQQWVAMQQQYQQQWMAMQYPAVAMQQHMMYNQHYVPYYHPHHQHQHQQQQYQQKQSNGQIQSSSEDNKTVWIGDLLQWMDEGYLHSCFSQSGEVVSVKIIRNKQTGQSERYGFIEFDSHASAEKVLQSYNGTMMPNTDQPFRLNWASFNAGDNRDRRPETGTDFSIFVGDLATDVTDDLLLETFASKYPSVKGAKVVVDANSGRTKGYGFVRFGDENERSLAITEMNGAYCSSRPMRVGVATPKKPSPHQQQFSSQAVILAGGQSNGAVPQGQSENDLSNTTIFVGGLDADVTDEELKQSFTPFGEVLSVKIPAGKGCGFVQLADRSSAEDAIERLNGTVIGKQTVRLSWGRNNGNKQSRGDQNGNWNGGYYGRQGGYNGYVYANGPSSNGHGNHQQIVS</sequence>
<dbReference type="SUPFAM" id="SSF54928">
    <property type="entry name" value="RNA-binding domain, RBD"/>
    <property type="match status" value="3"/>
</dbReference>
<feature type="domain" description="RRM" evidence="12">
    <location>
        <begin position="300"/>
        <end position="372"/>
    </location>
</feature>
<dbReference type="FunFam" id="3.30.70.330:FF:000144">
    <property type="entry name" value="Polyadenylate-binding protein RBP47B"/>
    <property type="match status" value="1"/>
</dbReference>
<dbReference type="PANTHER" id="PTHR47640">
    <property type="entry name" value="TRNA SELENOCYSTEINE 1-ASSOCIATED PROTEIN 1-RELATED-RELATED"/>
    <property type="match status" value="1"/>
</dbReference>